<protein>
    <recommendedName>
        <fullName evidence="3">DUF1360 domain-containing protein</fullName>
    </recommendedName>
</protein>
<dbReference type="InterPro" id="IPR010773">
    <property type="entry name" value="Mycophage_PG1_Gp7"/>
</dbReference>
<keyword evidence="1" id="KW-0472">Membrane</keyword>
<evidence type="ECO:0000313" key="2">
    <source>
        <dbReference type="EMBL" id="AJG38075.1"/>
    </source>
</evidence>
<reference evidence="2" key="1">
    <citation type="journal article" date="2015" name="Environ. Microbiol.">
        <title>Pressure adaptation is linked to thermal adaptation in salt-saturated marine habitats.</title>
        <authorList>
            <consortium name="The MAMBA Consortium"/>
            <person name="Alcaide M."/>
            <person name="Stogios P.J."/>
            <person name="Lafraya A."/>
            <person name="Tchigvintsev A."/>
            <person name="Flick R."/>
            <person name="Bargiela R."/>
            <person name="Chernikova T.N."/>
            <person name="Reva O.N."/>
            <person name="Hai T."/>
            <person name="Leggewie C.C."/>
            <person name="Katzke N."/>
            <person name="La Cono V."/>
            <person name="Matesanz R."/>
            <person name="Jebbar M."/>
            <person name="Jaeger K.E."/>
            <person name="Yakimov M.M."/>
            <person name="Yakunin A.F."/>
            <person name="Golyshin P.N."/>
            <person name="Golyshina O.V."/>
            <person name="Savchenko A."/>
            <person name="Ferrer M."/>
        </authorList>
    </citation>
    <scope>NUCLEOTIDE SEQUENCE</scope>
</reference>
<keyword evidence="1" id="KW-1133">Transmembrane helix</keyword>
<sequence>MLRELDWMTYIMIILASYRFTHLIVFDKITEFLRNPFMKKEKVKSEDGHTEIKKVPTSKFGYLLNCYWCAGVWSAMLIALGYFFIPTIAMPLIFIFSIAGAQAILETFVGVGTKAIDLLSAVKKRMD</sequence>
<proteinExistence type="predicted"/>
<keyword evidence="1" id="KW-0812">Transmembrane</keyword>
<dbReference type="Pfam" id="PF07098">
    <property type="entry name" value="DUF1360"/>
    <property type="match status" value="1"/>
</dbReference>
<name>A0A0B5KUH4_9BACL</name>
<dbReference type="AlphaFoldDB" id="A0A0B5KUH4"/>
<accession>A0A0B5KUH4</accession>
<organism evidence="2">
    <name type="scientific">Geobacillus sp. enrichment culture clone fosmid MGS-MG1</name>
    <dbReference type="NCBI Taxonomy" id="1549354"/>
    <lineage>
        <taxon>Bacteria</taxon>
        <taxon>Bacillati</taxon>
        <taxon>Bacillota</taxon>
        <taxon>Bacilli</taxon>
        <taxon>Bacillales</taxon>
        <taxon>Anoxybacillaceae</taxon>
        <taxon>Geobacillus</taxon>
        <taxon>environmental samples</taxon>
    </lineage>
</organism>
<dbReference type="EMBL" id="KF831418">
    <property type="protein sequence ID" value="AJG38075.1"/>
    <property type="molecule type" value="Genomic_DNA"/>
</dbReference>
<evidence type="ECO:0000256" key="1">
    <source>
        <dbReference type="SAM" id="Phobius"/>
    </source>
</evidence>
<feature type="transmembrane region" description="Helical" evidence="1">
    <location>
        <begin position="91"/>
        <end position="116"/>
    </location>
</feature>
<evidence type="ECO:0008006" key="3">
    <source>
        <dbReference type="Google" id="ProtNLM"/>
    </source>
</evidence>
<feature type="transmembrane region" description="Helical" evidence="1">
    <location>
        <begin position="62"/>
        <end position="85"/>
    </location>
</feature>